<keyword evidence="1" id="KW-0472">Membrane</keyword>
<keyword evidence="1" id="KW-0812">Transmembrane</keyword>
<evidence type="ECO:0000313" key="3">
    <source>
        <dbReference type="Proteomes" id="UP000290191"/>
    </source>
</evidence>
<protein>
    <submittedName>
        <fullName evidence="2">Uncharacterized protein</fullName>
    </submittedName>
</protein>
<evidence type="ECO:0000313" key="2">
    <source>
        <dbReference type="EMBL" id="RXJ62453.1"/>
    </source>
</evidence>
<feature type="transmembrane region" description="Helical" evidence="1">
    <location>
        <begin position="60"/>
        <end position="81"/>
    </location>
</feature>
<proteinExistence type="predicted"/>
<comment type="caution">
    <text evidence="2">The sequence shown here is derived from an EMBL/GenBank/DDBJ whole genome shotgun (WGS) entry which is preliminary data.</text>
</comment>
<dbReference type="Proteomes" id="UP000290191">
    <property type="component" value="Unassembled WGS sequence"/>
</dbReference>
<gene>
    <name evidence="2" type="ORF">CRV06_09950</name>
</gene>
<dbReference type="EMBL" id="PDKO01000008">
    <property type="protein sequence ID" value="RXJ62453.1"/>
    <property type="molecule type" value="Genomic_DNA"/>
</dbReference>
<evidence type="ECO:0000256" key="1">
    <source>
        <dbReference type="SAM" id="Phobius"/>
    </source>
</evidence>
<organism evidence="2 3">
    <name type="scientific">Halarcobacter anaerophilus</name>
    <dbReference type="NCBI Taxonomy" id="877500"/>
    <lineage>
        <taxon>Bacteria</taxon>
        <taxon>Pseudomonadati</taxon>
        <taxon>Campylobacterota</taxon>
        <taxon>Epsilonproteobacteria</taxon>
        <taxon>Campylobacterales</taxon>
        <taxon>Arcobacteraceae</taxon>
        <taxon>Halarcobacter</taxon>
    </lineage>
</organism>
<name>A0A4Q0XYX1_9BACT</name>
<reference evidence="2 3" key="1">
    <citation type="submission" date="2017-10" db="EMBL/GenBank/DDBJ databases">
        <title>Genomics of the genus Arcobacter.</title>
        <authorList>
            <person name="Perez-Cataluna A."/>
            <person name="Figueras M.J."/>
        </authorList>
    </citation>
    <scope>NUCLEOTIDE SEQUENCE [LARGE SCALE GENOMIC DNA]</scope>
    <source>
        <strain evidence="2 3">DSM 24636</strain>
    </source>
</reference>
<sequence>MSDMTFKQAKEMIERLELAELSLRNSFDNIDYARRSLDDSLIEQKKILKQLPEKDKKISILYLIIMLNMGFLAGLLVGKYLL</sequence>
<dbReference type="STRING" id="877500.GCA_000935065_01076"/>
<accession>A0A4Q0XYX1</accession>
<dbReference type="AlphaFoldDB" id="A0A4Q0XYX1"/>
<keyword evidence="3" id="KW-1185">Reference proteome</keyword>
<dbReference type="OrthoDB" id="5365716at2"/>
<keyword evidence="1" id="KW-1133">Transmembrane helix</keyword>